<dbReference type="PANTHER" id="PTHR32468">
    <property type="entry name" value="CATION/H + ANTIPORTER"/>
    <property type="match status" value="1"/>
</dbReference>
<feature type="transmembrane region" description="Helical" evidence="10">
    <location>
        <begin position="356"/>
        <end position="376"/>
    </location>
</feature>
<evidence type="ECO:0000256" key="2">
    <source>
        <dbReference type="ARBA" id="ARBA00022448"/>
    </source>
</evidence>
<dbReference type="InterPro" id="IPR057291">
    <property type="entry name" value="CHX17_2nd"/>
</dbReference>
<keyword evidence="6 10" id="KW-1133">Transmembrane helix</keyword>
<dbReference type="GO" id="GO:1902600">
    <property type="term" value="P:proton transmembrane transport"/>
    <property type="evidence" value="ECO:0007669"/>
    <property type="project" value="InterPro"/>
</dbReference>
<feature type="transmembrane region" description="Helical" evidence="10">
    <location>
        <begin position="388"/>
        <end position="412"/>
    </location>
</feature>
<dbReference type="Pfam" id="PF23256">
    <property type="entry name" value="CHX17_2nd"/>
    <property type="match status" value="1"/>
</dbReference>
<dbReference type="InterPro" id="IPR057290">
    <property type="entry name" value="CHX17_C"/>
</dbReference>
<evidence type="ECO:0000259" key="12">
    <source>
        <dbReference type="Pfam" id="PF23256"/>
    </source>
</evidence>
<feature type="transmembrane region" description="Helical" evidence="10">
    <location>
        <begin position="207"/>
        <end position="228"/>
    </location>
</feature>
<feature type="transmembrane region" description="Helical" evidence="10">
    <location>
        <begin position="20"/>
        <end position="38"/>
    </location>
</feature>
<feature type="domain" description="Cation/H(+) antiporter central" evidence="12">
    <location>
        <begin position="468"/>
        <end position="598"/>
    </location>
</feature>
<dbReference type="Gene3D" id="1.20.1530.20">
    <property type="match status" value="1"/>
</dbReference>
<dbReference type="GO" id="GO:0015297">
    <property type="term" value="F:antiporter activity"/>
    <property type="evidence" value="ECO:0007669"/>
    <property type="project" value="InterPro"/>
</dbReference>
<evidence type="ECO:0000256" key="4">
    <source>
        <dbReference type="ARBA" id="ARBA00022692"/>
    </source>
</evidence>
<comment type="subcellular location">
    <subcellularLocation>
        <location evidence="1">Membrane</location>
        <topology evidence="1">Multi-pass membrane protein</topology>
    </subcellularLocation>
</comment>
<keyword evidence="15" id="KW-1185">Reference proteome</keyword>
<feature type="transmembrane region" description="Helical" evidence="10">
    <location>
        <begin position="111"/>
        <end position="134"/>
    </location>
</feature>
<keyword evidence="5" id="KW-0630">Potassium</keyword>
<keyword evidence="7" id="KW-0406">Ion transport</keyword>
<dbReference type="Proteomes" id="UP000027138">
    <property type="component" value="Unassembled WGS sequence"/>
</dbReference>
<feature type="transmembrane region" description="Helical" evidence="10">
    <location>
        <begin position="50"/>
        <end position="67"/>
    </location>
</feature>
<evidence type="ECO:0000256" key="6">
    <source>
        <dbReference type="ARBA" id="ARBA00022989"/>
    </source>
</evidence>
<dbReference type="OrthoDB" id="671744at2759"/>
<evidence type="ECO:0000259" key="13">
    <source>
        <dbReference type="Pfam" id="PF23259"/>
    </source>
</evidence>
<feature type="transmembrane region" description="Helical" evidence="10">
    <location>
        <begin position="146"/>
        <end position="167"/>
    </location>
</feature>
<accession>A0A067L8X7</accession>
<protein>
    <submittedName>
        <fullName evidence="14">Uncharacterized protein</fullName>
    </submittedName>
</protein>
<dbReference type="GO" id="GO:0016020">
    <property type="term" value="C:membrane"/>
    <property type="evidence" value="ECO:0007669"/>
    <property type="project" value="UniProtKB-SubCell"/>
</dbReference>
<dbReference type="Pfam" id="PF23259">
    <property type="entry name" value="CHX17_C"/>
    <property type="match status" value="1"/>
</dbReference>
<evidence type="ECO:0000256" key="9">
    <source>
        <dbReference type="ARBA" id="ARBA00038341"/>
    </source>
</evidence>
<dbReference type="GO" id="GO:0012505">
    <property type="term" value="C:endomembrane system"/>
    <property type="evidence" value="ECO:0007669"/>
    <property type="project" value="TreeGrafter"/>
</dbReference>
<dbReference type="InterPro" id="IPR006153">
    <property type="entry name" value="Cation/H_exchanger_TM"/>
</dbReference>
<evidence type="ECO:0000313" key="15">
    <source>
        <dbReference type="Proteomes" id="UP000027138"/>
    </source>
</evidence>
<name>A0A067L8X7_JATCU</name>
<evidence type="ECO:0000256" key="3">
    <source>
        <dbReference type="ARBA" id="ARBA00022538"/>
    </source>
</evidence>
<feature type="transmembrane region" description="Helical" evidence="10">
    <location>
        <begin position="240"/>
        <end position="257"/>
    </location>
</feature>
<keyword evidence="8 10" id="KW-0472">Membrane</keyword>
<dbReference type="PANTHER" id="PTHR32468:SF18">
    <property type="entry name" value="CATION_H(+) ANTIPORTER 1"/>
    <property type="match status" value="1"/>
</dbReference>
<feature type="domain" description="Cation/H+ exchanger transmembrane" evidence="11">
    <location>
        <begin position="30"/>
        <end position="414"/>
    </location>
</feature>
<dbReference type="AlphaFoldDB" id="A0A067L8X7"/>
<evidence type="ECO:0000256" key="5">
    <source>
        <dbReference type="ARBA" id="ARBA00022958"/>
    </source>
</evidence>
<dbReference type="GO" id="GO:0006813">
    <property type="term" value="P:potassium ion transport"/>
    <property type="evidence" value="ECO:0007669"/>
    <property type="project" value="UniProtKB-KW"/>
</dbReference>
<comment type="similarity">
    <text evidence="9">Belongs to the monovalent cation:proton antiporter 2 (CPA2) transporter (TC 2.A.37) family. CHX (TC 2.A.37.4) subfamily.</text>
</comment>
<feature type="transmembrane region" description="Helical" evidence="10">
    <location>
        <begin position="79"/>
        <end position="99"/>
    </location>
</feature>
<dbReference type="Pfam" id="PF00999">
    <property type="entry name" value="Na_H_Exchanger"/>
    <property type="match status" value="1"/>
</dbReference>
<dbReference type="InterPro" id="IPR050794">
    <property type="entry name" value="CPA2_transporter"/>
</dbReference>
<proteinExistence type="inferred from homology"/>
<keyword evidence="2" id="KW-0813">Transport</keyword>
<feature type="transmembrane region" description="Helical" evidence="10">
    <location>
        <begin position="322"/>
        <end position="344"/>
    </location>
</feature>
<organism evidence="14 15">
    <name type="scientific">Jatropha curcas</name>
    <name type="common">Barbados nut</name>
    <dbReference type="NCBI Taxonomy" id="180498"/>
    <lineage>
        <taxon>Eukaryota</taxon>
        <taxon>Viridiplantae</taxon>
        <taxon>Streptophyta</taxon>
        <taxon>Embryophyta</taxon>
        <taxon>Tracheophyta</taxon>
        <taxon>Spermatophyta</taxon>
        <taxon>Magnoliopsida</taxon>
        <taxon>eudicotyledons</taxon>
        <taxon>Gunneridae</taxon>
        <taxon>Pentapetalae</taxon>
        <taxon>rosids</taxon>
        <taxon>fabids</taxon>
        <taxon>Malpighiales</taxon>
        <taxon>Euphorbiaceae</taxon>
        <taxon>Crotonoideae</taxon>
        <taxon>Jatropheae</taxon>
        <taxon>Jatropha</taxon>
    </lineage>
</organism>
<reference evidence="14 15" key="1">
    <citation type="journal article" date="2014" name="PLoS ONE">
        <title>Global Analysis of Gene Expression Profiles in Physic Nut (Jatropha curcas L.) Seedlings Exposed to Salt Stress.</title>
        <authorList>
            <person name="Zhang L."/>
            <person name="Zhang C."/>
            <person name="Wu P."/>
            <person name="Chen Y."/>
            <person name="Li M."/>
            <person name="Jiang H."/>
            <person name="Wu G."/>
        </authorList>
    </citation>
    <scope>NUCLEOTIDE SEQUENCE [LARGE SCALE GENOMIC DNA]</scope>
    <source>
        <strain evidence="15">cv. GZQX0401</strain>
        <tissue evidence="14">Young leaves</tissue>
    </source>
</reference>
<gene>
    <name evidence="14" type="ORF">JCGZ_24558</name>
</gene>
<dbReference type="InterPro" id="IPR038770">
    <property type="entry name" value="Na+/solute_symporter_sf"/>
</dbReference>
<dbReference type="GO" id="GO:0006885">
    <property type="term" value="P:regulation of pH"/>
    <property type="evidence" value="ECO:0007669"/>
    <property type="project" value="TreeGrafter"/>
</dbReference>
<evidence type="ECO:0000259" key="11">
    <source>
        <dbReference type="Pfam" id="PF00999"/>
    </source>
</evidence>
<evidence type="ECO:0000256" key="1">
    <source>
        <dbReference type="ARBA" id="ARBA00004141"/>
    </source>
</evidence>
<evidence type="ECO:0000313" key="14">
    <source>
        <dbReference type="EMBL" id="KDP40559.1"/>
    </source>
</evidence>
<feature type="domain" description="Cation/H(+) antiporter C-terminal" evidence="13">
    <location>
        <begin position="609"/>
        <end position="772"/>
    </location>
</feature>
<evidence type="ECO:0000256" key="7">
    <source>
        <dbReference type="ARBA" id="ARBA00023065"/>
    </source>
</evidence>
<keyword evidence="4 10" id="KW-0812">Transmembrane</keyword>
<sequence length="782" mass="87622">MDAARRAMCLDDPFNPFISTTLQAAGILVISHFFHILLKPLGQPGPVAQILAGIVLGPSLLSHIKIVKEFFLQSSSADYYDVFSSIYGILFMFLIGLEMDVPYLKRNLKKAVIVAYGGIVVCSIFGLAASFFVIRILKLTANTASLANVIMIVLANSASPVVIRLAAELKFSTSDTGRLATCSSIINEMSCLLWLSLIVVFMSWKMFGMAVLFFVLTVGLVFVNKYLAGWCDKRNRNQKYVTNTEMFGILFLVIALSFLTEEYGFNSTMPCFLLGLMFPREGKTTRTLTIKLAYAVHNFILPIYFGYIGFQFNITYLNSSRNIIAVALMTILSMGGKIIGTLAACHYLSIPTIDGIVLSFLLNLKGHAELLVVGVLKKTILKTWWDQNVHNLVVMVVVLNTIISGPIVAYILRKNEKYFSQKRNLLEFREPEEEIRMLACVYGSRHITAKIGLIFTLSGSSETPTTPYLMHLVELPKKRRKKKLMYHQLQDGDQFSDEEDYGGNEVVEINDAVDALAMENKFLIHQSKVVSSFPKMYEDVCDAIEDLRVSIVLLTFHKHQRLDKELESGKEGIRLTNQKVLRHAPCSVGIFIDRGQTGFQLPTSESVQSIATLFFGGPDDREALACSRRIAAYPHVNLTIIRFLPELLSEQTDFTDKTCHENTEVLMEMTNHDLDKEVDKAFLEDFYKRYVVSGQVGFEDKYVNGGMQTVEAFRELGNRFSLLIVGKGGRGNSPMTTGLSDWEECPELGTIGDLLASSEFNVNCSVLVIQQHQRSETDIRDD</sequence>
<feature type="transmembrane region" description="Helical" evidence="10">
    <location>
        <begin position="292"/>
        <end position="310"/>
    </location>
</feature>
<evidence type="ECO:0000256" key="10">
    <source>
        <dbReference type="SAM" id="Phobius"/>
    </source>
</evidence>
<dbReference type="EMBL" id="KK914327">
    <property type="protein sequence ID" value="KDP40559.1"/>
    <property type="molecule type" value="Genomic_DNA"/>
</dbReference>
<evidence type="ECO:0000256" key="8">
    <source>
        <dbReference type="ARBA" id="ARBA00023136"/>
    </source>
</evidence>
<keyword evidence="3" id="KW-0633">Potassium transport</keyword>